<protein>
    <submittedName>
        <fullName evidence="2">Uncharacterized protein</fullName>
    </submittedName>
</protein>
<evidence type="ECO:0000313" key="3">
    <source>
        <dbReference type="Proteomes" id="UP000507470"/>
    </source>
</evidence>
<evidence type="ECO:0000256" key="1">
    <source>
        <dbReference type="SAM" id="SignalP"/>
    </source>
</evidence>
<reference evidence="2 3" key="1">
    <citation type="submission" date="2020-06" db="EMBL/GenBank/DDBJ databases">
        <authorList>
            <person name="Li R."/>
            <person name="Bekaert M."/>
        </authorList>
    </citation>
    <scope>NUCLEOTIDE SEQUENCE [LARGE SCALE GENOMIC DNA]</scope>
    <source>
        <strain evidence="3">wild</strain>
    </source>
</reference>
<keyword evidence="3" id="KW-1185">Reference proteome</keyword>
<gene>
    <name evidence="2" type="ORF">MCOR_37832</name>
</gene>
<sequence length="346" mass="39636">MILARMFQGVCLLVIFLSRWTFTSALDPYTKQARLCDGVVIWPARPLLPTRSIDHGERFPREKAVHDFVEDLEVLVRESRTGLPVSSAHTRRKRSANDVVDKVCNDNKGTGNPWDEDLPSTAYRMLRGFMGLCNDQDQTKKETVIQEQEKRKNTPSHGVADVTPPAEVLTKLKNQPFDKPEAKVWDFVEPDNTAKMAPSDDTHPDVKVVKWNGGNFVDPHSSKVVSFKRRKRSTDQIFTLRNVDHIVSGHSACLPQYDLFWFKDIVEYMGDTCWVLGKFSRKFYYSSHCMPGVCHASNPLLGKQSHCYPGKHSTHVIWFYCPNLEPGERYRKMAFNLAHNCECRTC</sequence>
<keyword evidence="1" id="KW-0732">Signal</keyword>
<proteinExistence type="predicted"/>
<accession>A0A6J8D8I3</accession>
<dbReference type="EMBL" id="CACVKT020006897">
    <property type="protein sequence ID" value="CAC5403991.1"/>
    <property type="molecule type" value="Genomic_DNA"/>
</dbReference>
<feature type="signal peptide" evidence="1">
    <location>
        <begin position="1"/>
        <end position="25"/>
    </location>
</feature>
<organism evidence="2 3">
    <name type="scientific">Mytilus coruscus</name>
    <name type="common">Sea mussel</name>
    <dbReference type="NCBI Taxonomy" id="42192"/>
    <lineage>
        <taxon>Eukaryota</taxon>
        <taxon>Metazoa</taxon>
        <taxon>Spiralia</taxon>
        <taxon>Lophotrochozoa</taxon>
        <taxon>Mollusca</taxon>
        <taxon>Bivalvia</taxon>
        <taxon>Autobranchia</taxon>
        <taxon>Pteriomorphia</taxon>
        <taxon>Mytilida</taxon>
        <taxon>Mytiloidea</taxon>
        <taxon>Mytilidae</taxon>
        <taxon>Mytilinae</taxon>
        <taxon>Mytilus</taxon>
    </lineage>
</organism>
<dbReference type="OrthoDB" id="6053186at2759"/>
<evidence type="ECO:0000313" key="2">
    <source>
        <dbReference type="EMBL" id="CAC5403991.1"/>
    </source>
</evidence>
<dbReference type="AlphaFoldDB" id="A0A6J8D8I3"/>
<feature type="chain" id="PRO_5026806658" evidence="1">
    <location>
        <begin position="26"/>
        <end position="346"/>
    </location>
</feature>
<dbReference type="Proteomes" id="UP000507470">
    <property type="component" value="Unassembled WGS sequence"/>
</dbReference>
<name>A0A6J8D8I3_MYTCO</name>